<dbReference type="Gramene" id="arahy.Tifrunner.gnm2.ann2.Ah13g209000.1">
    <property type="protein sequence ID" value="arahy.Tifrunner.gnm2.ann2.Ah13g209000.1-CDS"/>
    <property type="gene ID" value="arahy.Tifrunner.gnm2.ann2.Ah13g209000"/>
</dbReference>
<dbReference type="InterPro" id="IPR053342">
    <property type="entry name" value="Exosome_cofactor/PTGS_suppr"/>
</dbReference>
<accession>A0A445A4V0</accession>
<feature type="compositionally biased region" description="Basic residues" evidence="1">
    <location>
        <begin position="7"/>
        <end position="27"/>
    </location>
</feature>
<feature type="region of interest" description="Disordered" evidence="1">
    <location>
        <begin position="391"/>
        <end position="434"/>
    </location>
</feature>
<proteinExistence type="predicted"/>
<protein>
    <submittedName>
        <fullName evidence="2">Uncharacterized protein</fullName>
    </submittedName>
</protein>
<feature type="compositionally biased region" description="Low complexity" evidence="1">
    <location>
        <begin position="28"/>
        <end position="42"/>
    </location>
</feature>
<evidence type="ECO:0000313" key="2">
    <source>
        <dbReference type="EMBL" id="RYR21449.1"/>
    </source>
</evidence>
<name>A0A445A4V0_ARAHY</name>
<feature type="compositionally biased region" description="Polar residues" evidence="1">
    <location>
        <begin position="51"/>
        <end position="60"/>
    </location>
</feature>
<dbReference type="Proteomes" id="UP000289738">
    <property type="component" value="Chromosome B03"/>
</dbReference>
<evidence type="ECO:0000256" key="1">
    <source>
        <dbReference type="SAM" id="MobiDB-lite"/>
    </source>
</evidence>
<evidence type="ECO:0000313" key="3">
    <source>
        <dbReference type="Proteomes" id="UP000289738"/>
    </source>
</evidence>
<feature type="compositionally biased region" description="Low complexity" evidence="1">
    <location>
        <begin position="61"/>
        <end position="71"/>
    </location>
</feature>
<dbReference type="EMBL" id="SDMP01000013">
    <property type="protein sequence ID" value="RYR21449.1"/>
    <property type="molecule type" value="Genomic_DNA"/>
</dbReference>
<sequence length="434" mass="46981">MDVKSLAKSKRAHTQHHTKKPHHKHKTPTASQSSPSSSSDVSNDIIGSGKKQLNQKGTTVNRNSSSRASSALPNNWDRYYDEDEEIDSVIAEGATKAPNDGAVLPKSKGADFRHLVDEARSQADASLEGLPSLDDTLPGEFNVGLGSMLAVRGEGFVSWIGDDNFVVEEKPGAYQEASFISLNLHALAENLAKVELSKRLFIEPDLLPTELSMEGLAEGSNEENYKLENTEDSELGNLMSKEVNSDVLAIDQFTSSTPSGSSHAACTFSADFPLSVNHIDIQFQQVDSSHESKASFPSVEANLLPAEDTRRKHSTFEAADAEKELDMLLDSLSETKILDSQGYKPNTPSVSLGAFKVDPPGISKRESVAPKTASSSASLDDVLDDLLEETSTLTNPNVLVRPREEKSVLQSGQSSHSESKSKVTDDFDSWFGTL</sequence>
<feature type="region of interest" description="Disordered" evidence="1">
    <location>
        <begin position="348"/>
        <end position="377"/>
    </location>
</feature>
<feature type="region of interest" description="Disordered" evidence="1">
    <location>
        <begin position="1"/>
        <end position="76"/>
    </location>
</feature>
<dbReference type="AlphaFoldDB" id="A0A445A4V0"/>
<dbReference type="OrthoDB" id="685075at2759"/>
<dbReference type="PANTHER" id="PTHR37260:SF2">
    <property type="entry name" value="PROTEIN ECERIFERUM 16"/>
    <property type="match status" value="1"/>
</dbReference>
<comment type="caution">
    <text evidence="2">The sequence shown here is derived from an EMBL/GenBank/DDBJ whole genome shotgun (WGS) entry which is preliminary data.</text>
</comment>
<dbReference type="PANTHER" id="PTHR37260">
    <property type="entry name" value="PHOSPHORELAY PROTEIN"/>
    <property type="match status" value="1"/>
</dbReference>
<organism evidence="2 3">
    <name type="scientific">Arachis hypogaea</name>
    <name type="common">Peanut</name>
    <dbReference type="NCBI Taxonomy" id="3818"/>
    <lineage>
        <taxon>Eukaryota</taxon>
        <taxon>Viridiplantae</taxon>
        <taxon>Streptophyta</taxon>
        <taxon>Embryophyta</taxon>
        <taxon>Tracheophyta</taxon>
        <taxon>Spermatophyta</taxon>
        <taxon>Magnoliopsida</taxon>
        <taxon>eudicotyledons</taxon>
        <taxon>Gunneridae</taxon>
        <taxon>Pentapetalae</taxon>
        <taxon>rosids</taxon>
        <taxon>fabids</taxon>
        <taxon>Fabales</taxon>
        <taxon>Fabaceae</taxon>
        <taxon>Papilionoideae</taxon>
        <taxon>50 kb inversion clade</taxon>
        <taxon>dalbergioids sensu lato</taxon>
        <taxon>Dalbergieae</taxon>
        <taxon>Pterocarpus clade</taxon>
        <taxon>Arachis</taxon>
    </lineage>
</organism>
<dbReference type="EMBL" id="SDMP01000013">
    <property type="protein sequence ID" value="RYR21448.1"/>
    <property type="molecule type" value="Genomic_DNA"/>
</dbReference>
<reference evidence="2 3" key="1">
    <citation type="submission" date="2019-01" db="EMBL/GenBank/DDBJ databases">
        <title>Sequencing of cultivated peanut Arachis hypogaea provides insights into genome evolution and oil improvement.</title>
        <authorList>
            <person name="Chen X."/>
        </authorList>
    </citation>
    <scope>NUCLEOTIDE SEQUENCE [LARGE SCALE GENOMIC DNA]</scope>
    <source>
        <strain evidence="3">cv. Fuhuasheng</strain>
        <strain evidence="2">GDAAS-fuhuasheng2018</strain>
        <tissue evidence="2">Leaves</tissue>
    </source>
</reference>
<keyword evidence="3" id="KW-1185">Reference proteome</keyword>
<dbReference type="STRING" id="3818.A0A445A4V0"/>
<gene>
    <name evidence="2" type="ORF">Ahy_B03g066745</name>
</gene>